<organism evidence="4">
    <name type="scientific">Caenorhabditis remanei</name>
    <name type="common">Caenorhabditis vulgaris</name>
    <dbReference type="NCBI Taxonomy" id="31234"/>
    <lineage>
        <taxon>Eukaryota</taxon>
        <taxon>Metazoa</taxon>
        <taxon>Ecdysozoa</taxon>
        <taxon>Nematoda</taxon>
        <taxon>Chromadorea</taxon>
        <taxon>Rhabditida</taxon>
        <taxon>Rhabditina</taxon>
        <taxon>Rhabditomorpha</taxon>
        <taxon>Rhabditoidea</taxon>
        <taxon>Rhabditidae</taxon>
        <taxon>Peloderinae</taxon>
        <taxon>Caenorhabditis</taxon>
    </lineage>
</organism>
<dbReference type="Proteomes" id="UP000008281">
    <property type="component" value="Unassembled WGS sequence"/>
</dbReference>
<dbReference type="AlphaFoldDB" id="E3M0I0"/>
<dbReference type="KEGG" id="crq:GCK72_018681"/>
<feature type="transmembrane region" description="Helical" evidence="1">
    <location>
        <begin position="371"/>
        <end position="393"/>
    </location>
</feature>
<dbReference type="EMBL" id="DS268420">
    <property type="protein sequence ID" value="EFO87757.1"/>
    <property type="molecule type" value="Genomic_DNA"/>
</dbReference>
<dbReference type="eggNOG" id="ENOG502TDBM">
    <property type="taxonomic scope" value="Eukaryota"/>
</dbReference>
<name>E3M0I0_CAERE</name>
<dbReference type="GeneID" id="9825170"/>
<evidence type="ECO:0000256" key="2">
    <source>
        <dbReference type="SAM" id="SignalP"/>
    </source>
</evidence>
<evidence type="ECO:0000313" key="4">
    <source>
        <dbReference type="Proteomes" id="UP000008281"/>
    </source>
</evidence>
<sequence>MKFSSLLAVCLLLSAVNANESTGEDVGNSSTNQWNELFDIVHVVNEVKNLLDKGTRSFKITWDDSLSLYATERSRECPSKDSLTTGDLLIRHGDVNLLQNLKSSEFSSLDPFPTVATIHNKSARIVLDMGSRIGCAPLNCSLGYDYFCVSDTRKHALTRLEKYDCVVDKMYSNLCEEQPINYWNMEKEEFKWSMMRWNDQRRAVANKFNYEGMYELNWSEDAAKYAEVLGFSCDPAHAGFLGTHYHMHPRTLDPLGSLWVFTHDTIDGSFLHGNTTIEMFVPERKVFGCVPLDPACCERYSYICVLGPDWSSPNPPNFSTGKVCSDCPDNCEDGLCQTLKANENIVTEDNQNLTIATSTSMDFTWEDTGKAIALLVCFIGATGISLLLVYTLVNTDYHI</sequence>
<keyword evidence="2" id="KW-0732">Signal</keyword>
<dbReference type="RefSeq" id="XP_003110464.2">
    <property type="nucleotide sequence ID" value="XM_003110416.2"/>
</dbReference>
<gene>
    <name evidence="3" type="ORF">CRE_05647</name>
</gene>
<evidence type="ECO:0000256" key="1">
    <source>
        <dbReference type="SAM" id="Phobius"/>
    </source>
</evidence>
<keyword evidence="1" id="KW-0472">Membrane</keyword>
<dbReference type="CTD" id="9825170"/>
<evidence type="ECO:0008006" key="5">
    <source>
        <dbReference type="Google" id="ProtNLM"/>
    </source>
</evidence>
<protein>
    <recommendedName>
        <fullName evidence="5">SCP domain-containing protein</fullName>
    </recommendedName>
</protein>
<proteinExistence type="predicted"/>
<feature type="signal peptide" evidence="2">
    <location>
        <begin position="1"/>
        <end position="18"/>
    </location>
</feature>
<keyword evidence="1" id="KW-0812">Transmembrane</keyword>
<evidence type="ECO:0000313" key="3">
    <source>
        <dbReference type="EMBL" id="EFO87757.1"/>
    </source>
</evidence>
<reference evidence="3" key="1">
    <citation type="submission" date="2007-07" db="EMBL/GenBank/DDBJ databases">
        <title>PCAP assembly of the Caenorhabditis remanei genome.</title>
        <authorList>
            <consortium name="The Caenorhabditis remanei Sequencing Consortium"/>
            <person name="Wilson R.K."/>
        </authorList>
    </citation>
    <scope>NUCLEOTIDE SEQUENCE [LARGE SCALE GENOMIC DNA]</scope>
    <source>
        <strain evidence="3">PB4641</strain>
    </source>
</reference>
<keyword evidence="1" id="KW-1133">Transmembrane helix</keyword>
<dbReference type="SUPFAM" id="SSF55797">
    <property type="entry name" value="PR-1-like"/>
    <property type="match status" value="1"/>
</dbReference>
<feature type="chain" id="PRO_5003175814" description="SCP domain-containing protein" evidence="2">
    <location>
        <begin position="19"/>
        <end position="399"/>
    </location>
</feature>
<dbReference type="HOGENOM" id="CLU_061035_0_0_1"/>
<dbReference type="InParanoid" id="E3M0I0"/>
<keyword evidence="4" id="KW-1185">Reference proteome</keyword>
<dbReference type="InterPro" id="IPR035940">
    <property type="entry name" value="CAP_sf"/>
</dbReference>
<accession>E3M0I0</accession>
<dbReference type="OrthoDB" id="737510at2759"/>
<dbReference type="Gene3D" id="3.40.33.10">
    <property type="entry name" value="CAP"/>
    <property type="match status" value="1"/>
</dbReference>